<dbReference type="InterPro" id="IPR023753">
    <property type="entry name" value="FAD/NAD-binding_dom"/>
</dbReference>
<dbReference type="PANTHER" id="PTHR43735">
    <property type="entry name" value="APOPTOSIS-INDUCING FACTOR 1"/>
    <property type="match status" value="1"/>
</dbReference>
<dbReference type="GO" id="GO:0005737">
    <property type="term" value="C:cytoplasm"/>
    <property type="evidence" value="ECO:0007669"/>
    <property type="project" value="TreeGrafter"/>
</dbReference>
<organism evidence="2 3">
    <name type="scientific">Parascedosporium putredinis</name>
    <dbReference type="NCBI Taxonomy" id="1442378"/>
    <lineage>
        <taxon>Eukaryota</taxon>
        <taxon>Fungi</taxon>
        <taxon>Dikarya</taxon>
        <taxon>Ascomycota</taxon>
        <taxon>Pezizomycotina</taxon>
        <taxon>Sordariomycetes</taxon>
        <taxon>Hypocreomycetidae</taxon>
        <taxon>Microascales</taxon>
        <taxon>Microascaceae</taxon>
        <taxon>Parascedosporium</taxon>
    </lineage>
</organism>
<protein>
    <recommendedName>
        <fullName evidence="1">FAD/NAD(P)-binding domain-containing protein</fullName>
    </recommendedName>
</protein>
<feature type="domain" description="FAD/NAD(P)-binding" evidence="1">
    <location>
        <begin position="125"/>
        <end position="283"/>
    </location>
</feature>
<dbReference type="GO" id="GO:0004174">
    <property type="term" value="F:electron-transferring-flavoprotein dehydrogenase activity"/>
    <property type="evidence" value="ECO:0007669"/>
    <property type="project" value="TreeGrafter"/>
</dbReference>
<comment type="caution">
    <text evidence="2">The sequence shown here is derived from an EMBL/GenBank/DDBJ whole genome shotgun (WGS) entry which is preliminary data.</text>
</comment>
<gene>
    <name evidence="2" type="ORF">PPNO1_LOCUS1495</name>
</gene>
<name>A0A9P1M7X0_9PEZI</name>
<accession>A0A9P1M7X0</accession>
<dbReference type="AlphaFoldDB" id="A0A9P1M7X0"/>
<dbReference type="OrthoDB" id="202203at2759"/>
<reference evidence="2" key="1">
    <citation type="submission" date="2022-11" db="EMBL/GenBank/DDBJ databases">
        <authorList>
            <person name="Scott C."/>
            <person name="Bruce N."/>
        </authorList>
    </citation>
    <scope>NUCLEOTIDE SEQUENCE</scope>
</reference>
<dbReference type="PANTHER" id="PTHR43735:SF11">
    <property type="entry name" value="HYPOTHETICAL OXIDOREDUCTASE (EUROFUNG)"/>
    <property type="match status" value="1"/>
</dbReference>
<keyword evidence="3" id="KW-1185">Reference proteome</keyword>
<dbReference type="EMBL" id="CALLCH030000002">
    <property type="protein sequence ID" value="CAI4211721.1"/>
    <property type="molecule type" value="Genomic_DNA"/>
</dbReference>
<dbReference type="InterPro" id="IPR036188">
    <property type="entry name" value="FAD/NAD-bd_sf"/>
</dbReference>
<dbReference type="Proteomes" id="UP000838763">
    <property type="component" value="Unassembled WGS sequence"/>
</dbReference>
<dbReference type="GO" id="GO:0050660">
    <property type="term" value="F:flavin adenine dinucleotide binding"/>
    <property type="evidence" value="ECO:0007669"/>
    <property type="project" value="TreeGrafter"/>
</dbReference>
<dbReference type="Gene3D" id="3.50.50.100">
    <property type="match status" value="2"/>
</dbReference>
<evidence type="ECO:0000259" key="1">
    <source>
        <dbReference type="Pfam" id="PF07992"/>
    </source>
</evidence>
<dbReference type="Pfam" id="PF07992">
    <property type="entry name" value="Pyr_redox_2"/>
    <property type="match status" value="1"/>
</dbReference>
<proteinExistence type="predicted"/>
<evidence type="ECO:0000313" key="2">
    <source>
        <dbReference type="EMBL" id="CAI4211721.1"/>
    </source>
</evidence>
<evidence type="ECO:0000313" key="3">
    <source>
        <dbReference type="Proteomes" id="UP000838763"/>
    </source>
</evidence>
<sequence>MMKVVNKAALVCKLVGYVLGAYVAFFSRNTKPRRLATDATEADPEKPKRNIVIVGAGFAGYYAARIISCDLPADSPFEVVVIEPNSHFNFTWGKVATISRDSVTLAGSGNVIPYEYLVKGVKLLQAMQQRIKASNKLVIVGGGAAGVEVATDAKSLYPNKTVTLVHSRSAVMHRFGTGLQTAGLKGLQDLGIEVILGDRLIAEDEAAGLATLKSGKTVEYDCIVHCTGQRPSSAIVSSIAKDVITEDGYVRTRPTLQIADDSLPNVFVCGDLAGHGEANPNARSAMRKAMICADNIVLATQGKALKHTYEPYWADAVIKLTLGMDRSVTHFGDGKTELAFYSKEKTLL</sequence>
<dbReference type="SUPFAM" id="SSF51905">
    <property type="entry name" value="FAD/NAD(P)-binding domain"/>
    <property type="match status" value="1"/>
</dbReference>